<name>A0A1X6Z477_9RHOB</name>
<proteinExistence type="predicted"/>
<dbReference type="InterPro" id="IPR014710">
    <property type="entry name" value="RmlC-like_jellyroll"/>
</dbReference>
<dbReference type="Pfam" id="PF07883">
    <property type="entry name" value="Cupin_2"/>
    <property type="match status" value="1"/>
</dbReference>
<dbReference type="AlphaFoldDB" id="A0A1X6Z477"/>
<dbReference type="OrthoDB" id="9814751at2"/>
<dbReference type="RefSeq" id="WP_085887674.1">
    <property type="nucleotide sequence ID" value="NZ_FWFN01000003.1"/>
</dbReference>
<gene>
    <name evidence="3" type="primary">puuR_2</name>
    <name evidence="3" type="ORF">PSM7751_01810</name>
</gene>
<dbReference type="GO" id="GO:0003677">
    <property type="term" value="F:DNA binding"/>
    <property type="evidence" value="ECO:0007669"/>
    <property type="project" value="UniProtKB-KW"/>
</dbReference>
<dbReference type="Gene3D" id="2.60.120.10">
    <property type="entry name" value="Jelly Rolls"/>
    <property type="match status" value="1"/>
</dbReference>
<dbReference type="EMBL" id="FWFN01000003">
    <property type="protein sequence ID" value="SLN39807.1"/>
    <property type="molecule type" value="Genomic_DNA"/>
</dbReference>
<dbReference type="CDD" id="cd00093">
    <property type="entry name" value="HTH_XRE"/>
    <property type="match status" value="1"/>
</dbReference>
<dbReference type="InterPro" id="IPR011051">
    <property type="entry name" value="RmlC_Cupin_sf"/>
</dbReference>
<dbReference type="SMART" id="SM00530">
    <property type="entry name" value="HTH_XRE"/>
    <property type="match status" value="1"/>
</dbReference>
<dbReference type="GO" id="GO:0005829">
    <property type="term" value="C:cytosol"/>
    <property type="evidence" value="ECO:0007669"/>
    <property type="project" value="TreeGrafter"/>
</dbReference>
<accession>A0A1X6Z477</accession>
<evidence type="ECO:0000256" key="1">
    <source>
        <dbReference type="ARBA" id="ARBA00023125"/>
    </source>
</evidence>
<dbReference type="InterPro" id="IPR010982">
    <property type="entry name" value="Lambda_DNA-bd_dom_sf"/>
</dbReference>
<keyword evidence="1" id="KW-0238">DNA-binding</keyword>
<dbReference type="Gene3D" id="1.10.260.40">
    <property type="entry name" value="lambda repressor-like DNA-binding domains"/>
    <property type="match status" value="1"/>
</dbReference>
<dbReference type="SUPFAM" id="SSF47413">
    <property type="entry name" value="lambda repressor-like DNA-binding domains"/>
    <property type="match status" value="1"/>
</dbReference>
<feature type="domain" description="HTH cro/C1-type" evidence="2">
    <location>
        <begin position="12"/>
        <end position="66"/>
    </location>
</feature>
<dbReference type="InterPro" id="IPR001387">
    <property type="entry name" value="Cro/C1-type_HTH"/>
</dbReference>
<dbReference type="SUPFAM" id="SSF51182">
    <property type="entry name" value="RmlC-like cupins"/>
    <property type="match status" value="1"/>
</dbReference>
<dbReference type="InterPro" id="IPR050807">
    <property type="entry name" value="TransReg_Diox_bact_type"/>
</dbReference>
<reference evidence="3 4" key="1">
    <citation type="submission" date="2017-03" db="EMBL/GenBank/DDBJ databases">
        <authorList>
            <person name="Afonso C.L."/>
            <person name="Miller P.J."/>
            <person name="Scott M.A."/>
            <person name="Spackman E."/>
            <person name="Goraichik I."/>
            <person name="Dimitrov K.M."/>
            <person name="Suarez D.L."/>
            <person name="Swayne D.E."/>
        </authorList>
    </citation>
    <scope>NUCLEOTIDE SEQUENCE [LARGE SCALE GENOMIC DNA]</scope>
    <source>
        <strain evidence="3 4">CECT 7751</strain>
    </source>
</reference>
<dbReference type="PROSITE" id="PS50943">
    <property type="entry name" value="HTH_CROC1"/>
    <property type="match status" value="1"/>
</dbReference>
<organism evidence="3 4">
    <name type="scientific">Pseudooceanicola marinus</name>
    <dbReference type="NCBI Taxonomy" id="396013"/>
    <lineage>
        <taxon>Bacteria</taxon>
        <taxon>Pseudomonadati</taxon>
        <taxon>Pseudomonadota</taxon>
        <taxon>Alphaproteobacteria</taxon>
        <taxon>Rhodobacterales</taxon>
        <taxon>Paracoccaceae</taxon>
        <taxon>Pseudooceanicola</taxon>
    </lineage>
</organism>
<dbReference type="GO" id="GO:0003700">
    <property type="term" value="F:DNA-binding transcription factor activity"/>
    <property type="evidence" value="ECO:0007669"/>
    <property type="project" value="TreeGrafter"/>
</dbReference>
<sequence>MTDAAFDIGARLLAMRKAAQLSQRQLAERAGVPHAQISIIEKNKSSPSIATLRKILSGLGMTMADFFESERQAPEGPFFSPEDLLDLTSKLPVTGVSDVAGRIAFRQIGDAHRHNLQILHEVYEPGADTGETMLEHFSNEGGYVIEGELELTVGGEVRILKPGDSYLFDSRIPHRFRNPHEGRTVVISACTPPYL</sequence>
<keyword evidence="4" id="KW-1185">Reference proteome</keyword>
<dbReference type="PANTHER" id="PTHR46797">
    <property type="entry name" value="HTH-TYPE TRANSCRIPTIONAL REGULATOR"/>
    <property type="match status" value="1"/>
</dbReference>
<dbReference type="InterPro" id="IPR013096">
    <property type="entry name" value="Cupin_2"/>
</dbReference>
<dbReference type="Pfam" id="PF01381">
    <property type="entry name" value="HTH_3"/>
    <property type="match status" value="1"/>
</dbReference>
<evidence type="ECO:0000313" key="3">
    <source>
        <dbReference type="EMBL" id="SLN39807.1"/>
    </source>
</evidence>
<dbReference type="CDD" id="cd02209">
    <property type="entry name" value="cupin_XRE_C"/>
    <property type="match status" value="1"/>
</dbReference>
<protein>
    <submittedName>
        <fullName evidence="3">HTH-type transcriptional regulator PuuR</fullName>
    </submittedName>
</protein>
<dbReference type="PANTHER" id="PTHR46797:SF11">
    <property type="entry name" value="HTH-TYPE TRANSCRIPTIONAL REGULATOR PUUR"/>
    <property type="match status" value="1"/>
</dbReference>
<evidence type="ECO:0000313" key="4">
    <source>
        <dbReference type="Proteomes" id="UP000193963"/>
    </source>
</evidence>
<dbReference type="Proteomes" id="UP000193963">
    <property type="component" value="Unassembled WGS sequence"/>
</dbReference>
<evidence type="ECO:0000259" key="2">
    <source>
        <dbReference type="PROSITE" id="PS50943"/>
    </source>
</evidence>